<dbReference type="AlphaFoldDB" id="A0A1C3JPQ9"/>
<dbReference type="EMBL" id="FLRB01000007">
    <property type="protein sequence ID" value="SBT20613.1"/>
    <property type="molecule type" value="Genomic_DNA"/>
</dbReference>
<dbReference type="GO" id="GO:0003871">
    <property type="term" value="F:5-methyltetrahydropteroyltriglutamate-homocysteine S-methyltransferase activity"/>
    <property type="evidence" value="ECO:0007669"/>
    <property type="project" value="UniProtKB-EC"/>
</dbReference>
<gene>
    <name evidence="2" type="primary">metE</name>
    <name evidence="2" type="ORF">MGA5115_01168</name>
    <name evidence="3" type="ORF">MGA5116_01200</name>
</gene>
<keyword evidence="4" id="KW-1185">Reference proteome</keyword>
<dbReference type="Gene3D" id="3.20.20.210">
    <property type="match status" value="1"/>
</dbReference>
<keyword evidence="2" id="KW-0808">Transferase</keyword>
<reference evidence="2 5" key="1">
    <citation type="submission" date="2016-06" db="EMBL/GenBank/DDBJ databases">
        <authorList>
            <person name="Kjaerup R.B."/>
            <person name="Dalgaard T.S."/>
            <person name="Juul-Madsen H.R."/>
        </authorList>
    </citation>
    <scope>NUCLEOTIDE SEQUENCE [LARGE SCALE GENOMIC DNA]</scope>
    <source>
        <strain evidence="2 5">CECT 5115</strain>
    </source>
</reference>
<evidence type="ECO:0000313" key="2">
    <source>
        <dbReference type="EMBL" id="SBT17080.1"/>
    </source>
</evidence>
<dbReference type="EC" id="2.1.1.14" evidence="2"/>
<dbReference type="SUPFAM" id="SSF51726">
    <property type="entry name" value="UROD/MetE-like"/>
    <property type="match status" value="1"/>
</dbReference>
<evidence type="ECO:0000313" key="5">
    <source>
        <dbReference type="Proteomes" id="UP000092871"/>
    </source>
</evidence>
<keyword evidence="2" id="KW-0489">Methyltransferase</keyword>
<dbReference type="PANTHER" id="PTHR43844">
    <property type="entry name" value="METHIONINE SYNTHASE"/>
    <property type="match status" value="1"/>
</dbReference>
<dbReference type="Pfam" id="PF01717">
    <property type="entry name" value="Meth_synt_2"/>
    <property type="match status" value="1"/>
</dbReference>
<dbReference type="RefSeq" id="WP_211564820.1">
    <property type="nucleotide sequence ID" value="NZ_FLRA01000006.1"/>
</dbReference>
<dbReference type="Proteomes" id="UP000092840">
    <property type="component" value="Unassembled WGS sequence"/>
</dbReference>
<organism evidence="2 5">
    <name type="scientific">Marinomonas gallaica</name>
    <dbReference type="NCBI Taxonomy" id="1806667"/>
    <lineage>
        <taxon>Bacteria</taxon>
        <taxon>Pseudomonadati</taxon>
        <taxon>Pseudomonadota</taxon>
        <taxon>Gammaproteobacteria</taxon>
        <taxon>Oceanospirillales</taxon>
        <taxon>Oceanospirillaceae</taxon>
        <taxon>Marinomonas</taxon>
    </lineage>
</organism>
<evidence type="ECO:0000313" key="4">
    <source>
        <dbReference type="Proteomes" id="UP000092840"/>
    </source>
</evidence>
<dbReference type="InterPro" id="IPR038071">
    <property type="entry name" value="UROD/MetE-like_sf"/>
</dbReference>
<reference evidence="3 4" key="2">
    <citation type="submission" date="2016-06" db="EMBL/GenBank/DDBJ databases">
        <authorList>
            <person name="Rodrigo-Torres L."/>
            <person name="Arahal D.R."/>
        </authorList>
    </citation>
    <scope>NUCLEOTIDE SEQUENCE [LARGE SCALE GENOMIC DNA]</scope>
    <source>
        <strain evidence="3 4">CECT 5116</strain>
    </source>
</reference>
<dbReference type="InterPro" id="IPR002629">
    <property type="entry name" value="Met_Synth_C/arc"/>
</dbReference>
<dbReference type="GO" id="GO:0009086">
    <property type="term" value="P:methionine biosynthetic process"/>
    <property type="evidence" value="ECO:0007669"/>
    <property type="project" value="InterPro"/>
</dbReference>
<dbReference type="Proteomes" id="UP000092871">
    <property type="component" value="Unassembled WGS sequence"/>
</dbReference>
<dbReference type="CDD" id="cd03311">
    <property type="entry name" value="CIMS_C_terminal_like"/>
    <property type="match status" value="1"/>
</dbReference>
<evidence type="ECO:0000259" key="1">
    <source>
        <dbReference type="Pfam" id="PF01717"/>
    </source>
</evidence>
<dbReference type="GO" id="GO:0008270">
    <property type="term" value="F:zinc ion binding"/>
    <property type="evidence" value="ECO:0007669"/>
    <property type="project" value="InterPro"/>
</dbReference>
<name>A0A1C3JPQ9_9GAMM</name>
<protein>
    <submittedName>
        <fullName evidence="2">5-methyltetrahydropteroyltriglutamate--homocysteine methyltransferase</fullName>
        <ecNumber evidence="2">2.1.1.14</ecNumber>
    </submittedName>
</protein>
<sequence length="363" mass="40197">MMLLPTEAIGSIPRSPELMHAQRQFDEGKIDAATMEALYGEAIEQTIRAFEATGSPILSDGEQRKSHNFVTYSVEGAKNLAPDGLEIPFQDGHVRRLPRLTAGPFHFLLNAYKTFSVAKRFTALPLKQSIISISALSLLYPAESLPNYSREEFLNDLVDEQEREIRGCFEAGAYKVQIDFTEGRLAIKLDPSGGLLNAFIELNNRVLTRFSEEERALIGIHTCPGADHDSTHSADVDYAELLPSLFELKAGNFYIAMAGEANPERALKIVARYLKPNQRAFIGVIDVIDPAIETPEEVCQRVLLAARYIPLEQLGTTDDCGFSPFCDDVSTTRETAFAKIRARVLGTAMAAEQLTNEQGMLHE</sequence>
<accession>A0A1C3JPQ9</accession>
<feature type="domain" description="Cobalamin-independent methionine synthase MetE C-terminal/archaeal" evidence="1">
    <location>
        <begin position="4"/>
        <end position="322"/>
    </location>
</feature>
<dbReference type="GO" id="GO:0032259">
    <property type="term" value="P:methylation"/>
    <property type="evidence" value="ECO:0007669"/>
    <property type="project" value="UniProtKB-KW"/>
</dbReference>
<dbReference type="EMBL" id="FLRA01000006">
    <property type="protein sequence ID" value="SBT17080.1"/>
    <property type="molecule type" value="Genomic_DNA"/>
</dbReference>
<proteinExistence type="predicted"/>
<dbReference type="PANTHER" id="PTHR43844:SF2">
    <property type="entry name" value="SYNTHASE, VITAMIN-B12 INDEPENDENT, PUTATIVE (AFU_ORTHOLOGUE AFUA_3G12060)-RELATED"/>
    <property type="match status" value="1"/>
</dbReference>
<evidence type="ECO:0000313" key="3">
    <source>
        <dbReference type="EMBL" id="SBT20613.1"/>
    </source>
</evidence>